<evidence type="ECO:0000256" key="5">
    <source>
        <dbReference type="ARBA" id="ARBA00022801"/>
    </source>
</evidence>
<accession>A0A1T4VFL7</accession>
<dbReference type="InterPro" id="IPR050378">
    <property type="entry name" value="Metallo-dep_Hydrolases_sf"/>
</dbReference>
<reference evidence="10 11" key="1">
    <citation type="submission" date="2017-02" db="EMBL/GenBank/DDBJ databases">
        <authorList>
            <person name="Peterson S.W."/>
        </authorList>
    </citation>
    <scope>NUCLEOTIDE SEQUENCE [LARGE SCALE GENOMIC DNA]</scope>
    <source>
        <strain evidence="10 11">DSM 18034</strain>
    </source>
</reference>
<dbReference type="OrthoDB" id="9803027at2"/>
<dbReference type="RefSeq" id="WP_078683517.1">
    <property type="nucleotide sequence ID" value="NZ_FUYA01000001.1"/>
</dbReference>
<comment type="similarity">
    <text evidence="2">Belongs to the metallo-dependent hydrolases superfamily. Hydantoinase/dihydropyrimidinase family.</text>
</comment>
<dbReference type="STRING" id="1121442.SAMN02745702_00191"/>
<evidence type="ECO:0000313" key="11">
    <source>
        <dbReference type="Proteomes" id="UP000189733"/>
    </source>
</evidence>
<dbReference type="SUPFAM" id="SSF51556">
    <property type="entry name" value="Metallo-dependent hydrolases"/>
    <property type="match status" value="1"/>
</dbReference>
<keyword evidence="5" id="KW-0378">Hydrolase</keyword>
<dbReference type="GO" id="GO:0005829">
    <property type="term" value="C:cytosol"/>
    <property type="evidence" value="ECO:0007669"/>
    <property type="project" value="TreeGrafter"/>
</dbReference>
<dbReference type="InterPro" id="IPR011059">
    <property type="entry name" value="Metal-dep_hydrolase_composite"/>
</dbReference>
<gene>
    <name evidence="10" type="ORF">SAMN02745702_00191</name>
</gene>
<evidence type="ECO:0000256" key="3">
    <source>
        <dbReference type="ARBA" id="ARBA00022553"/>
    </source>
</evidence>
<evidence type="ECO:0000256" key="2">
    <source>
        <dbReference type="ARBA" id="ARBA00008829"/>
    </source>
</evidence>
<dbReference type="CDD" id="cd01314">
    <property type="entry name" value="D-HYD"/>
    <property type="match status" value="1"/>
</dbReference>
<dbReference type="InterPro" id="IPR032466">
    <property type="entry name" value="Metal_Hydrolase"/>
</dbReference>
<dbReference type="AlphaFoldDB" id="A0A1T4VFL7"/>
<feature type="modified residue" description="N6-carboxylysine" evidence="8">
    <location>
        <position position="150"/>
    </location>
</feature>
<protein>
    <recommendedName>
        <fullName evidence="7">D-hydantoinase</fullName>
    </recommendedName>
</protein>
<evidence type="ECO:0000256" key="4">
    <source>
        <dbReference type="ARBA" id="ARBA00022723"/>
    </source>
</evidence>
<dbReference type="Proteomes" id="UP000189733">
    <property type="component" value="Unassembled WGS sequence"/>
</dbReference>
<keyword evidence="11" id="KW-1185">Reference proteome</keyword>
<dbReference type="FunFam" id="3.20.20.140:FF:000217">
    <property type="entry name" value="Dihydropyrimidinase-related protein 1"/>
    <property type="match status" value="1"/>
</dbReference>
<evidence type="ECO:0000256" key="8">
    <source>
        <dbReference type="PIRSR" id="PIRSR611778-50"/>
    </source>
</evidence>
<evidence type="ECO:0000256" key="1">
    <source>
        <dbReference type="ARBA" id="ARBA00001947"/>
    </source>
</evidence>
<dbReference type="PANTHER" id="PTHR11647">
    <property type="entry name" value="HYDRANTOINASE/DIHYDROPYRIMIDINASE FAMILY MEMBER"/>
    <property type="match status" value="1"/>
</dbReference>
<name>A0A1T4VFL7_9BACT</name>
<feature type="domain" description="Amidohydrolase-related" evidence="9">
    <location>
        <begin position="52"/>
        <end position="445"/>
    </location>
</feature>
<dbReference type="SUPFAM" id="SSF51338">
    <property type="entry name" value="Composite domain of metallo-dependent hydrolases"/>
    <property type="match status" value="1"/>
</dbReference>
<dbReference type="PANTHER" id="PTHR11647:SF1">
    <property type="entry name" value="COLLAPSIN RESPONSE MEDIATOR PROTEIN"/>
    <property type="match status" value="1"/>
</dbReference>
<dbReference type="Gene3D" id="3.20.20.140">
    <property type="entry name" value="Metal-dependent hydrolases"/>
    <property type="match status" value="1"/>
</dbReference>
<dbReference type="InterPro" id="IPR011778">
    <property type="entry name" value="Hydantoinase/dihydroPyrase"/>
</dbReference>
<dbReference type="Gene3D" id="2.30.40.10">
    <property type="entry name" value="Urease, subunit C, domain 1"/>
    <property type="match status" value="1"/>
</dbReference>
<dbReference type="InterPro" id="IPR006680">
    <property type="entry name" value="Amidohydro-rel"/>
</dbReference>
<evidence type="ECO:0000256" key="6">
    <source>
        <dbReference type="ARBA" id="ARBA00055040"/>
    </source>
</evidence>
<keyword evidence="4" id="KW-0479">Metal-binding</keyword>
<dbReference type="GO" id="GO:0016812">
    <property type="term" value="F:hydrolase activity, acting on carbon-nitrogen (but not peptide) bonds, in cyclic amides"/>
    <property type="evidence" value="ECO:0007669"/>
    <property type="project" value="TreeGrafter"/>
</dbReference>
<dbReference type="NCBIfam" id="TIGR02033">
    <property type="entry name" value="D-hydantoinase"/>
    <property type="match status" value="1"/>
</dbReference>
<evidence type="ECO:0000256" key="7">
    <source>
        <dbReference type="ARBA" id="ARBA00068457"/>
    </source>
</evidence>
<evidence type="ECO:0000259" key="9">
    <source>
        <dbReference type="Pfam" id="PF01979"/>
    </source>
</evidence>
<comment type="function">
    <text evidence="6">Catalyzes the stereospecific hydrolysis of the cyclic amide bond of D-hydantoin derivatives.</text>
</comment>
<proteinExistence type="inferred from homology"/>
<comment type="cofactor">
    <cofactor evidence="1">
        <name>Zn(2+)</name>
        <dbReference type="ChEBI" id="CHEBI:29105"/>
    </cofactor>
</comment>
<comment type="PTM">
    <text evidence="8">Carbamylation allows a single lysine to coordinate two divalent metal cations.</text>
</comment>
<organism evidence="10 11">
    <name type="scientific">Desulfobaculum bizertense DSM 18034</name>
    <dbReference type="NCBI Taxonomy" id="1121442"/>
    <lineage>
        <taxon>Bacteria</taxon>
        <taxon>Pseudomonadati</taxon>
        <taxon>Thermodesulfobacteriota</taxon>
        <taxon>Desulfovibrionia</taxon>
        <taxon>Desulfovibrionales</taxon>
        <taxon>Desulfovibrionaceae</taxon>
        <taxon>Desulfobaculum</taxon>
    </lineage>
</organism>
<dbReference type="GO" id="GO:0046872">
    <property type="term" value="F:metal ion binding"/>
    <property type="evidence" value="ECO:0007669"/>
    <property type="project" value="UniProtKB-KW"/>
</dbReference>
<dbReference type="Pfam" id="PF01979">
    <property type="entry name" value="Amidohydro_1"/>
    <property type="match status" value="1"/>
</dbReference>
<dbReference type="EMBL" id="FUYA01000001">
    <property type="protein sequence ID" value="SKA63678.1"/>
    <property type="molecule type" value="Genomic_DNA"/>
</dbReference>
<evidence type="ECO:0000313" key="10">
    <source>
        <dbReference type="EMBL" id="SKA63678.1"/>
    </source>
</evidence>
<keyword evidence="3" id="KW-0597">Phosphoprotein</keyword>
<sequence length="475" mass="52117">MFDLVIKNGTVVSPESSKKIDIGIKDGKISVLDQLGDSVEAKEVIDATGKHILPGVIDAHMHVEAPFQGCFGANDFYTQSVSAAFGGVTTIMDFTNTFPGNSVITQFEERKDEMSKSALDYSIHCKFVEAPERILQEIPKLIDMGSPSFKMFMTYRKEGVMSDDETLLKVFKLAKEYGGLPLLHAESNAIAESNIEECVASNSLGWQSFASSKPVLCETEAVSRATLFSEYCGNAVLFVHTTNKPSLDIARRAQECGLPVYVETCPHYLTLFDDMYASEERGHLAICSPPLRTPKEAKELWDGLRDGTICVTGSDDCTYSIKEKEMFLERDAQGKIIPDFRKIVNGLSGCEIRLPVLLSEGVAKGRISINRLVELTSTNVAKLSGCYPQKGCLAPGSDADITIVDLSRKWVLSPEQLHNNIDYCLHDGLELTGAVDTTIARGSIVVQGKDFLGKRDSGRFIKRSIAESVLTNHAF</sequence>